<dbReference type="AlphaFoldDB" id="A0A4S4AW47"/>
<name>A0A4S4AW47_9RHOO</name>
<evidence type="ECO:0000313" key="1">
    <source>
        <dbReference type="EMBL" id="THF64250.1"/>
    </source>
</evidence>
<evidence type="ECO:0000313" key="2">
    <source>
        <dbReference type="Proteomes" id="UP000307956"/>
    </source>
</evidence>
<gene>
    <name evidence="1" type="ORF">E6O51_02715</name>
</gene>
<dbReference type="OrthoDB" id="8526701at2"/>
<sequence>MPSAITLPRRATASRRPFPAYGRQIADLRKQGMRPAGESVFVRLDTWPPRKRPAHLRFPQVVVSDEAEPAALSFAFLDDLDVLVAHWRSKSEPRRLRDLLREILTANPRRLIVLDVEHEKHWWVKSVDRGVEVSL</sequence>
<accession>A0A4S4AW47</accession>
<reference evidence="1 2" key="1">
    <citation type="submission" date="2019-04" db="EMBL/GenBank/DDBJ databases">
        <title>Azoarcus rhizosphaerae sp. nov. isolated from rhizosphere of Ficus religiosa.</title>
        <authorList>
            <person name="Lin S.-Y."/>
            <person name="Hameed A."/>
            <person name="Hsu Y.-H."/>
            <person name="Young C.-C."/>
        </authorList>
    </citation>
    <scope>NUCLEOTIDE SEQUENCE [LARGE SCALE GENOMIC DNA]</scope>
    <source>
        <strain evidence="1 2">CC-YHH848</strain>
    </source>
</reference>
<proteinExistence type="predicted"/>
<organism evidence="1 2">
    <name type="scientific">Pseudothauera rhizosphaerae</name>
    <dbReference type="NCBI Taxonomy" id="2565932"/>
    <lineage>
        <taxon>Bacteria</taxon>
        <taxon>Pseudomonadati</taxon>
        <taxon>Pseudomonadota</taxon>
        <taxon>Betaproteobacteria</taxon>
        <taxon>Rhodocyclales</taxon>
        <taxon>Zoogloeaceae</taxon>
        <taxon>Pseudothauera</taxon>
    </lineage>
</organism>
<dbReference type="Proteomes" id="UP000307956">
    <property type="component" value="Unassembled WGS sequence"/>
</dbReference>
<keyword evidence="2" id="KW-1185">Reference proteome</keyword>
<protein>
    <submittedName>
        <fullName evidence="1">Uncharacterized protein</fullName>
    </submittedName>
</protein>
<comment type="caution">
    <text evidence="1">The sequence shown here is derived from an EMBL/GenBank/DDBJ whole genome shotgun (WGS) entry which is preliminary data.</text>
</comment>
<dbReference type="EMBL" id="SSOD01000002">
    <property type="protein sequence ID" value="THF64250.1"/>
    <property type="molecule type" value="Genomic_DNA"/>
</dbReference>
<dbReference type="RefSeq" id="WP_136383439.1">
    <property type="nucleotide sequence ID" value="NZ_SSOD01000002.1"/>
</dbReference>